<dbReference type="PIRSF" id="PIRSF017082">
    <property type="entry name" value="YflP"/>
    <property type="match status" value="1"/>
</dbReference>
<dbReference type="OrthoDB" id="8196049at2"/>
<dbReference type="EMBL" id="BA000040">
    <property type="protein sequence ID" value="BAC45692.1"/>
    <property type="molecule type" value="Genomic_DNA"/>
</dbReference>
<protein>
    <submittedName>
        <fullName evidence="2">Bll0427 protein</fullName>
    </submittedName>
</protein>
<dbReference type="STRING" id="224911.AAV28_41385"/>
<dbReference type="EnsemblBacteria" id="BAC45692">
    <property type="protein sequence ID" value="BAC45692"/>
    <property type="gene ID" value="BAC45692"/>
</dbReference>
<evidence type="ECO:0000313" key="3">
    <source>
        <dbReference type="Proteomes" id="UP000002526"/>
    </source>
</evidence>
<dbReference type="PANTHER" id="PTHR42928">
    <property type="entry name" value="TRICARBOXYLATE-BINDING PROTEIN"/>
    <property type="match status" value="1"/>
</dbReference>
<dbReference type="PANTHER" id="PTHR42928:SF5">
    <property type="entry name" value="BLR1237 PROTEIN"/>
    <property type="match status" value="1"/>
</dbReference>
<evidence type="ECO:0000256" key="1">
    <source>
        <dbReference type="ARBA" id="ARBA00006987"/>
    </source>
</evidence>
<dbReference type="PROSITE" id="PS51318">
    <property type="entry name" value="TAT"/>
    <property type="match status" value="1"/>
</dbReference>
<gene>
    <name evidence="2" type="ordered locus">bll0427</name>
</gene>
<keyword evidence="3" id="KW-1185">Reference proteome</keyword>
<dbReference type="InterPro" id="IPR006311">
    <property type="entry name" value="TAT_signal"/>
</dbReference>
<organism evidence="2 3">
    <name type="scientific">Bradyrhizobium diazoefficiens (strain JCM 10833 / BCRC 13528 / IAM 13628 / NBRC 14792 / USDA 110)</name>
    <dbReference type="NCBI Taxonomy" id="224911"/>
    <lineage>
        <taxon>Bacteria</taxon>
        <taxon>Pseudomonadati</taxon>
        <taxon>Pseudomonadota</taxon>
        <taxon>Alphaproteobacteria</taxon>
        <taxon>Hyphomicrobiales</taxon>
        <taxon>Nitrobacteraceae</taxon>
        <taxon>Bradyrhizobium</taxon>
    </lineage>
</organism>
<dbReference type="Pfam" id="PF03401">
    <property type="entry name" value="TctC"/>
    <property type="match status" value="1"/>
</dbReference>
<reference evidence="3" key="1">
    <citation type="journal article" date="2002" name="DNA Res.">
        <title>Complete genomic sequence of nitrogen-fixing symbiotic bacterium Bradyrhizobium japonicum USDA110.</title>
        <authorList>
            <person name="Kaneko T."/>
            <person name="Nakamura Y."/>
            <person name="Sato S."/>
            <person name="Minamisawa K."/>
            <person name="Uchiumi T."/>
            <person name="Sasamoto S."/>
            <person name="Watanabe A."/>
            <person name="Idesawa K."/>
            <person name="Iriguchi M."/>
            <person name="Kawashima K."/>
            <person name="Kohara M."/>
            <person name="Matsumoto M."/>
            <person name="Shimpo S."/>
            <person name="Tsuruoka H."/>
            <person name="Wada T."/>
            <person name="Yamada M."/>
            <person name="Tabata S."/>
        </authorList>
    </citation>
    <scope>NUCLEOTIDE SEQUENCE [LARGE SCALE GENOMIC DNA]</scope>
    <source>
        <strain evidence="3">JCM 10833 / BCRC 13528 / IAM 13628 / NBRC 14792 / USDA 110</strain>
    </source>
</reference>
<dbReference type="KEGG" id="bja:bll0427"/>
<dbReference type="PhylomeDB" id="Q89X87"/>
<dbReference type="InterPro" id="IPR042100">
    <property type="entry name" value="Bug_dom1"/>
</dbReference>
<sequence length="354" mass="36845">MQRGLVFGLVLSAGAVLMPATNNGLEGKRMDRRKFMAGCLGGGLGLPLLAQAGGAQAQAGLSKIIFPFAAGAGGDTLCRLIAQEMAPVLQRTIVVENRTGGDGLIGIKAVKGASPDGSMVLVTTGPTMYLLPMVETTPSFDTAKDFMPVSLLARFEFAVVIGPAIDAADFKSFVAWLKAHPDKTSFGVPSNGTIPHFMGSKLEKDLGIPLTRVPYRGSAPILNDLIGGHLSFGIVTLADALPQHRAKGVKIIAVSSAERSPFAPEVPTLKESGIALVADAWYGMWLPVGSPPEFASKLGAAASAALAKAEVKEKLTAIGLIPVGSSPDELTKELAANTAFWQPIVKATGYKIEN</sequence>
<dbReference type="SUPFAM" id="SSF53850">
    <property type="entry name" value="Periplasmic binding protein-like II"/>
    <property type="match status" value="1"/>
</dbReference>
<dbReference type="Proteomes" id="UP000002526">
    <property type="component" value="Chromosome"/>
</dbReference>
<dbReference type="AlphaFoldDB" id="Q89X87"/>
<comment type="similarity">
    <text evidence="1">Belongs to the UPF0065 (bug) family.</text>
</comment>
<dbReference type="CDD" id="cd13579">
    <property type="entry name" value="PBP2_Bug_NagM"/>
    <property type="match status" value="1"/>
</dbReference>
<name>Q89X87_BRADU</name>
<proteinExistence type="inferred from homology"/>
<dbReference type="Gene3D" id="3.40.190.150">
    <property type="entry name" value="Bordetella uptake gene, domain 1"/>
    <property type="match status" value="1"/>
</dbReference>
<dbReference type="PATRIC" id="fig|224911.5.peg.435"/>
<dbReference type="Gene3D" id="3.40.190.10">
    <property type="entry name" value="Periplasmic binding protein-like II"/>
    <property type="match status" value="1"/>
</dbReference>
<dbReference type="InterPro" id="IPR005064">
    <property type="entry name" value="BUG"/>
</dbReference>
<evidence type="ECO:0000313" key="2">
    <source>
        <dbReference type="EMBL" id="BAC45692.1"/>
    </source>
</evidence>
<dbReference type="InParanoid" id="Q89X87"/>
<dbReference type="eggNOG" id="COG3181">
    <property type="taxonomic scope" value="Bacteria"/>
</dbReference>
<dbReference type="HOGENOM" id="CLU_045683_0_3_5"/>
<accession>Q89X87</accession>